<dbReference type="OrthoDB" id="7828598at2"/>
<protein>
    <recommendedName>
        <fullName evidence="3">COQ9 domain-containing protein</fullName>
    </recommendedName>
</protein>
<gene>
    <name evidence="1" type="ORF">PbB2_01764</name>
</gene>
<dbReference type="EMBL" id="BFBR01000005">
    <property type="protein sequence ID" value="GBF58093.1"/>
    <property type="molecule type" value="Genomic_DNA"/>
</dbReference>
<keyword evidence="2" id="KW-1185">Reference proteome</keyword>
<evidence type="ECO:0000313" key="2">
    <source>
        <dbReference type="Proteomes" id="UP000245086"/>
    </source>
</evidence>
<evidence type="ECO:0000313" key="1">
    <source>
        <dbReference type="EMBL" id="GBF58093.1"/>
    </source>
</evidence>
<name>A0A2P2EAM6_9PROT</name>
<dbReference type="Gene3D" id="1.10.357.10">
    <property type="entry name" value="Tetracycline Repressor, domain 2"/>
    <property type="match status" value="1"/>
</dbReference>
<proteinExistence type="predicted"/>
<evidence type="ECO:0008006" key="3">
    <source>
        <dbReference type="Google" id="ProtNLM"/>
    </source>
</evidence>
<sequence length="218" mass="24014">MHTRPSDLELLSQLARAALDLSAQRAWEQISLFDLCNASELSLDACAAAGIGKQAIADRLDHDLDLVMLKAAKGVEAGASHHDRLFEIVMARFDGLEDARPSWMSILHGDGQEPATRLARSARRLRTAAWALEACGVSTDQLMSTARILGLARRLSQVENVWMRDGGDLSKTMAALDQTLRDHADWVQRGTRLGERLSALFKRPSHRQPHADTKASEV</sequence>
<dbReference type="RefSeq" id="WP_108984967.1">
    <property type="nucleotide sequence ID" value="NZ_BFBR01000005.1"/>
</dbReference>
<accession>A0A2P2EAM6</accession>
<reference evidence="1 2" key="1">
    <citation type="journal article" date="2018" name="Genome Announc.">
        <title>Draft Genome Sequence of "Candidatus Phycosocius bacilliformis," an Alphaproteobacterial Ectosymbiont of the Hydrocarbon-Producing Green Alga Botryococcus braunii.</title>
        <authorList>
            <person name="Tanabe Y."/>
            <person name="Yamaguchi H."/>
            <person name="Watanabe M.M."/>
        </authorList>
    </citation>
    <scope>NUCLEOTIDE SEQUENCE [LARGE SCALE GENOMIC DNA]</scope>
    <source>
        <strain evidence="1 2">BOTRYCO-2</strain>
    </source>
</reference>
<comment type="caution">
    <text evidence="1">The sequence shown here is derived from an EMBL/GenBank/DDBJ whole genome shotgun (WGS) entry which is preliminary data.</text>
</comment>
<dbReference type="AlphaFoldDB" id="A0A2P2EAM6"/>
<dbReference type="Proteomes" id="UP000245086">
    <property type="component" value="Unassembled WGS sequence"/>
</dbReference>
<organism evidence="1 2">
    <name type="scientific">Candidatus Phycosocius bacilliformis</name>
    <dbReference type="NCBI Taxonomy" id="1445552"/>
    <lineage>
        <taxon>Bacteria</taxon>
        <taxon>Pseudomonadati</taxon>
        <taxon>Pseudomonadota</taxon>
        <taxon>Alphaproteobacteria</taxon>
        <taxon>Caulobacterales</taxon>
        <taxon>Caulobacterales incertae sedis</taxon>
        <taxon>Candidatus Phycosocius</taxon>
    </lineage>
</organism>